<dbReference type="GO" id="GO:0016757">
    <property type="term" value="F:glycosyltransferase activity"/>
    <property type="evidence" value="ECO:0007669"/>
    <property type="project" value="UniProtKB-KW"/>
</dbReference>
<dbReference type="EC" id="2.4.-.-" evidence="3"/>
<dbReference type="RefSeq" id="WP_378092660.1">
    <property type="nucleotide sequence ID" value="NZ_JBHSEP010000002.1"/>
</dbReference>
<keyword evidence="3" id="KW-0328">Glycosyltransferase</keyword>
<proteinExistence type="predicted"/>
<feature type="domain" description="Glycosyltransferase subfamily 4-like N-terminal" evidence="2">
    <location>
        <begin position="14"/>
        <end position="178"/>
    </location>
</feature>
<dbReference type="InterPro" id="IPR001296">
    <property type="entry name" value="Glyco_trans_1"/>
</dbReference>
<feature type="domain" description="Glycosyl transferase family 1" evidence="1">
    <location>
        <begin position="190"/>
        <end position="343"/>
    </location>
</feature>
<accession>A0ABV9F8E6</accession>
<evidence type="ECO:0000259" key="2">
    <source>
        <dbReference type="Pfam" id="PF13439"/>
    </source>
</evidence>
<dbReference type="Gene3D" id="3.40.50.2000">
    <property type="entry name" value="Glycogen Phosphorylase B"/>
    <property type="match status" value="2"/>
</dbReference>
<protein>
    <submittedName>
        <fullName evidence="3">Glycosyltransferase</fullName>
        <ecNumber evidence="3">2.4.-.-</ecNumber>
    </submittedName>
</protein>
<dbReference type="Pfam" id="PF13439">
    <property type="entry name" value="Glyco_transf_4"/>
    <property type="match status" value="1"/>
</dbReference>
<keyword evidence="3" id="KW-0808">Transferase</keyword>
<dbReference type="InterPro" id="IPR028098">
    <property type="entry name" value="Glyco_trans_4-like_N"/>
</dbReference>
<dbReference type="SUPFAM" id="SSF53756">
    <property type="entry name" value="UDP-Glycosyltransferase/glycogen phosphorylase"/>
    <property type="match status" value="1"/>
</dbReference>
<name>A0ABV9F8E6_9BACL</name>
<keyword evidence="4" id="KW-1185">Reference proteome</keyword>
<dbReference type="EMBL" id="JBHSEP010000002">
    <property type="protein sequence ID" value="MFC4597454.1"/>
    <property type="molecule type" value="Genomic_DNA"/>
</dbReference>
<organism evidence="3 4">
    <name type="scientific">Cohnella hongkongensis</name>
    <dbReference type="NCBI Taxonomy" id="178337"/>
    <lineage>
        <taxon>Bacteria</taxon>
        <taxon>Bacillati</taxon>
        <taxon>Bacillota</taxon>
        <taxon>Bacilli</taxon>
        <taxon>Bacillales</taxon>
        <taxon>Paenibacillaceae</taxon>
        <taxon>Cohnella</taxon>
    </lineage>
</organism>
<reference evidence="4" key="1">
    <citation type="journal article" date="2019" name="Int. J. Syst. Evol. Microbiol.">
        <title>The Global Catalogue of Microorganisms (GCM) 10K type strain sequencing project: providing services to taxonomists for standard genome sequencing and annotation.</title>
        <authorList>
            <consortium name="The Broad Institute Genomics Platform"/>
            <consortium name="The Broad Institute Genome Sequencing Center for Infectious Disease"/>
            <person name="Wu L."/>
            <person name="Ma J."/>
        </authorList>
    </citation>
    <scope>NUCLEOTIDE SEQUENCE [LARGE SCALE GENOMIC DNA]</scope>
    <source>
        <strain evidence="4">CCUG 49571</strain>
    </source>
</reference>
<dbReference type="Pfam" id="PF00534">
    <property type="entry name" value="Glycos_transf_1"/>
    <property type="match status" value="1"/>
</dbReference>
<comment type="caution">
    <text evidence="3">The sequence shown here is derived from an EMBL/GenBank/DDBJ whole genome shotgun (WGS) entry which is preliminary data.</text>
</comment>
<evidence type="ECO:0000313" key="3">
    <source>
        <dbReference type="EMBL" id="MFC4597454.1"/>
    </source>
</evidence>
<dbReference type="PANTHER" id="PTHR12526">
    <property type="entry name" value="GLYCOSYLTRANSFERASE"/>
    <property type="match status" value="1"/>
</dbReference>
<evidence type="ECO:0000259" key="1">
    <source>
        <dbReference type="Pfam" id="PF00534"/>
    </source>
</evidence>
<sequence length="398" mass="44397">MKVAFLIQSLQLAGSEKVAFELIKHYRDKGVECALFTLFQSPDPEGRAHLLERLEQLDVRVVELNKRTGLLNAFLNLLKLNRAVSEFGPDIIHAHGCTPNMYAGLRNLIFRSVYTMTTIHNGGDDWPSFKDRLFERLSLYGVNRIVSVAEHVSSAYQKKFGSAKGKITVIENGVNTDKFAPVGPKEKLAIRLSLGIPKDTPVLLQVARLDPVKNQRFLVETASALKRRGIPFRLLFAGHLVDKAYADQVADDIRRWGLQDEVQLLGSREDVARLLQISDVFLFPSRYEASPLALLEAIFTGIPTISSDIPATRKLKPLSPDNYIVEESAERWAEQIIDVLDAGRQKETPPVRSLIHEFSFDRVAERYLSLCPGAVPAGSLAHGQRSEDGGEMPCMRPG</sequence>
<gene>
    <name evidence="3" type="ORF">ACFO3S_04335</name>
</gene>
<dbReference type="PANTHER" id="PTHR12526:SF630">
    <property type="entry name" value="GLYCOSYLTRANSFERASE"/>
    <property type="match status" value="1"/>
</dbReference>
<evidence type="ECO:0000313" key="4">
    <source>
        <dbReference type="Proteomes" id="UP001596028"/>
    </source>
</evidence>
<dbReference type="Proteomes" id="UP001596028">
    <property type="component" value="Unassembled WGS sequence"/>
</dbReference>